<dbReference type="AlphaFoldDB" id="A0A2U1PP43"/>
<accession>A0A2U1PP43</accession>
<feature type="transmembrane region" description="Helical" evidence="1">
    <location>
        <begin position="125"/>
        <end position="147"/>
    </location>
</feature>
<dbReference type="EMBL" id="PKPP01000910">
    <property type="protein sequence ID" value="PWA87490.1"/>
    <property type="molecule type" value="Genomic_DNA"/>
</dbReference>
<comment type="caution">
    <text evidence="2">The sequence shown here is derived from an EMBL/GenBank/DDBJ whole genome shotgun (WGS) entry which is preliminary data.</text>
</comment>
<evidence type="ECO:0000256" key="1">
    <source>
        <dbReference type="SAM" id="Phobius"/>
    </source>
</evidence>
<proteinExistence type="predicted"/>
<dbReference type="Proteomes" id="UP000245207">
    <property type="component" value="Unassembled WGS sequence"/>
</dbReference>
<name>A0A2U1PP43_ARTAN</name>
<gene>
    <name evidence="2" type="ORF">CTI12_AA130030</name>
</gene>
<keyword evidence="1" id="KW-0812">Transmembrane</keyword>
<keyword evidence="3" id="KW-1185">Reference proteome</keyword>
<keyword evidence="1" id="KW-0472">Membrane</keyword>
<sequence length="148" mass="16427">MPGIITQANNHSFLSSEYFSEKLSTLVENIGILTEYLAQLWTEHFPRTLVGAEADLNPGPVFKYVTMSLMGFVEIKSQCVTGFPFHTHPHAVKVSITSILFYGFASIADRAASARGLNDTSVFAIIARLGRIFSLCIFMASLAYLFYF</sequence>
<evidence type="ECO:0000313" key="3">
    <source>
        <dbReference type="Proteomes" id="UP000245207"/>
    </source>
</evidence>
<organism evidence="2 3">
    <name type="scientific">Artemisia annua</name>
    <name type="common">Sweet wormwood</name>
    <dbReference type="NCBI Taxonomy" id="35608"/>
    <lineage>
        <taxon>Eukaryota</taxon>
        <taxon>Viridiplantae</taxon>
        <taxon>Streptophyta</taxon>
        <taxon>Embryophyta</taxon>
        <taxon>Tracheophyta</taxon>
        <taxon>Spermatophyta</taxon>
        <taxon>Magnoliopsida</taxon>
        <taxon>eudicotyledons</taxon>
        <taxon>Gunneridae</taxon>
        <taxon>Pentapetalae</taxon>
        <taxon>asterids</taxon>
        <taxon>campanulids</taxon>
        <taxon>Asterales</taxon>
        <taxon>Asteraceae</taxon>
        <taxon>Asteroideae</taxon>
        <taxon>Anthemideae</taxon>
        <taxon>Artemisiinae</taxon>
        <taxon>Artemisia</taxon>
    </lineage>
</organism>
<protein>
    <submittedName>
        <fullName evidence="2">Uncharacterized protein</fullName>
    </submittedName>
</protein>
<reference evidence="2 3" key="1">
    <citation type="journal article" date="2018" name="Mol. Plant">
        <title>The genome of Artemisia annua provides insight into the evolution of Asteraceae family and artemisinin biosynthesis.</title>
        <authorList>
            <person name="Shen Q."/>
            <person name="Zhang L."/>
            <person name="Liao Z."/>
            <person name="Wang S."/>
            <person name="Yan T."/>
            <person name="Shi P."/>
            <person name="Liu M."/>
            <person name="Fu X."/>
            <person name="Pan Q."/>
            <person name="Wang Y."/>
            <person name="Lv Z."/>
            <person name="Lu X."/>
            <person name="Zhang F."/>
            <person name="Jiang W."/>
            <person name="Ma Y."/>
            <person name="Chen M."/>
            <person name="Hao X."/>
            <person name="Li L."/>
            <person name="Tang Y."/>
            <person name="Lv G."/>
            <person name="Zhou Y."/>
            <person name="Sun X."/>
            <person name="Brodelius P.E."/>
            <person name="Rose J.K.C."/>
            <person name="Tang K."/>
        </authorList>
    </citation>
    <scope>NUCLEOTIDE SEQUENCE [LARGE SCALE GENOMIC DNA]</scope>
    <source>
        <strain evidence="3">cv. Huhao1</strain>
        <tissue evidence="2">Leaf</tissue>
    </source>
</reference>
<keyword evidence="1" id="KW-1133">Transmembrane helix</keyword>
<dbReference type="OrthoDB" id="1730662at2759"/>
<evidence type="ECO:0000313" key="2">
    <source>
        <dbReference type="EMBL" id="PWA87490.1"/>
    </source>
</evidence>